<dbReference type="PANTHER" id="PTHR36293:SF1">
    <property type="entry name" value="TRANSMEMBRANE PROTEIN 213"/>
    <property type="match status" value="1"/>
</dbReference>
<feature type="chain" id="PRO_5045703968" evidence="2">
    <location>
        <begin position="19"/>
        <end position="114"/>
    </location>
</feature>
<dbReference type="RefSeq" id="XP_004714101.2">
    <property type="nucleotide sequence ID" value="XM_004714044.2"/>
</dbReference>
<dbReference type="PANTHER" id="PTHR36293">
    <property type="entry name" value="TRANSMEMBRANE PROTEIN 213"/>
    <property type="match status" value="1"/>
</dbReference>
<accession>A0ABM0J3N0</accession>
<dbReference type="InterPro" id="IPR028121">
    <property type="entry name" value="TMEM213"/>
</dbReference>
<keyword evidence="2" id="KW-0732">Signal</keyword>
<evidence type="ECO:0000256" key="2">
    <source>
        <dbReference type="SAM" id="SignalP"/>
    </source>
</evidence>
<dbReference type="Proteomes" id="UP000694863">
    <property type="component" value="Unplaced"/>
</dbReference>
<dbReference type="Pfam" id="PF15192">
    <property type="entry name" value="TMEM213"/>
    <property type="match status" value="1"/>
</dbReference>
<keyword evidence="1 4" id="KW-0812">Transmembrane</keyword>
<evidence type="ECO:0000313" key="3">
    <source>
        <dbReference type="Proteomes" id="UP000694863"/>
    </source>
</evidence>
<feature type="signal peptide" evidence="2">
    <location>
        <begin position="1"/>
        <end position="18"/>
    </location>
</feature>
<reference evidence="4" key="1">
    <citation type="submission" date="2025-08" db="UniProtKB">
        <authorList>
            <consortium name="RefSeq"/>
        </authorList>
    </citation>
    <scope>IDENTIFICATION</scope>
</reference>
<keyword evidence="3" id="KW-1185">Reference proteome</keyword>
<name>A0ABM0J3N0_ECHTE</name>
<sequence>MAWTALSLLLSLSHRTRATLTLSLVFLSSCSAGLAGASNSNASALAAHHPDPGTLQQCLNVDYCPLADRCCRGSVDQQGWIAAAVGWSLWFLTLILICVAKLMTLSPDGPKDLA</sequence>
<gene>
    <name evidence="4" type="primary">TMEM213</name>
</gene>
<organism evidence="3 4">
    <name type="scientific">Echinops telfairi</name>
    <name type="common">Lesser hedgehog tenrec</name>
    <dbReference type="NCBI Taxonomy" id="9371"/>
    <lineage>
        <taxon>Eukaryota</taxon>
        <taxon>Metazoa</taxon>
        <taxon>Chordata</taxon>
        <taxon>Craniata</taxon>
        <taxon>Vertebrata</taxon>
        <taxon>Euteleostomi</taxon>
        <taxon>Mammalia</taxon>
        <taxon>Eutheria</taxon>
        <taxon>Afrotheria</taxon>
        <taxon>Tenrecidae</taxon>
        <taxon>Tenrecinae</taxon>
        <taxon>Echinops</taxon>
    </lineage>
</organism>
<keyword evidence="1" id="KW-0472">Membrane</keyword>
<evidence type="ECO:0000256" key="1">
    <source>
        <dbReference type="SAM" id="Phobius"/>
    </source>
</evidence>
<feature type="transmembrane region" description="Helical" evidence="1">
    <location>
        <begin position="80"/>
        <end position="103"/>
    </location>
</feature>
<evidence type="ECO:0000313" key="4">
    <source>
        <dbReference type="RefSeq" id="XP_004714101.2"/>
    </source>
</evidence>
<keyword evidence="1" id="KW-1133">Transmembrane helix</keyword>
<proteinExistence type="predicted"/>
<dbReference type="GeneID" id="101663660"/>
<protein>
    <submittedName>
        <fullName evidence="4">Transmembrane protein 213</fullName>
    </submittedName>
</protein>